<dbReference type="InterPro" id="IPR011004">
    <property type="entry name" value="Trimer_LpxA-like_sf"/>
</dbReference>
<dbReference type="AlphaFoldDB" id="A0A5D6WJG5"/>
<dbReference type="PANTHER" id="PTHR43300:SF11">
    <property type="entry name" value="ACETYLTRANSFERASE RV3034C-RELATED"/>
    <property type="match status" value="1"/>
</dbReference>
<dbReference type="EMBL" id="VTOZ01000020">
    <property type="protein sequence ID" value="TYZ27917.1"/>
    <property type="molecule type" value="Genomic_DNA"/>
</dbReference>
<proteinExistence type="predicted"/>
<gene>
    <name evidence="1" type="ORF">FZ041_09720</name>
</gene>
<name>A0A5D6WJG5_9FIRM</name>
<dbReference type="GO" id="GO:0016740">
    <property type="term" value="F:transferase activity"/>
    <property type="evidence" value="ECO:0007669"/>
    <property type="project" value="UniProtKB-KW"/>
</dbReference>
<dbReference type="PANTHER" id="PTHR43300">
    <property type="entry name" value="ACETYLTRANSFERASE"/>
    <property type="match status" value="1"/>
</dbReference>
<sequence>MYPFGELGVVTKRILEEQFGLNPVYIFDENISKFNPHVKASSALIELNKEGNEDIVLILATADPAIHDILREKVLGIISEKRILDVFQKDLNRGGLWNPKNWEKTQCGKHSYGGLCNHPLVKQVGAFCSFAAGSTVINNHPTNLLSTSPFLTGSGGFENVEGFKEVPYEAWESEEWYISGLVPQGKVPGVHRITIGNDVWLGANVIITNYSDIGDGVIAAAGAVITKTVPAYAIVAGVPARIIKFRYNPKQIEDLERIKWWNWDDEVIRERYDDFFLPIDEFIEKYIE</sequence>
<reference evidence="1 2" key="1">
    <citation type="submission" date="2019-08" db="EMBL/GenBank/DDBJ databases">
        <title>Selenomonas sp. mPRGC5 and Selenomonas sp. mPRGC8 isolated from ruminal fluid of dairy goat (Capra hircus).</title>
        <authorList>
            <person name="Poothong S."/>
            <person name="Nuengjamnong C."/>
            <person name="Tanasupawat S."/>
        </authorList>
    </citation>
    <scope>NUCLEOTIDE SEQUENCE [LARGE SCALE GENOMIC DNA]</scope>
    <source>
        <strain evidence="2">mPRGC8</strain>
    </source>
</reference>
<protein>
    <submittedName>
        <fullName evidence="1">CatB-related O-acetyltransferase</fullName>
    </submittedName>
</protein>
<keyword evidence="1" id="KW-0808">Transferase</keyword>
<dbReference type="InterPro" id="IPR050179">
    <property type="entry name" value="Trans_hexapeptide_repeat"/>
</dbReference>
<evidence type="ECO:0000313" key="2">
    <source>
        <dbReference type="Proteomes" id="UP000322783"/>
    </source>
</evidence>
<dbReference type="CDD" id="cd03349">
    <property type="entry name" value="LbH_XAT"/>
    <property type="match status" value="1"/>
</dbReference>
<dbReference type="SUPFAM" id="SSF51161">
    <property type="entry name" value="Trimeric LpxA-like enzymes"/>
    <property type="match status" value="1"/>
</dbReference>
<evidence type="ECO:0000313" key="1">
    <source>
        <dbReference type="EMBL" id="TYZ27917.1"/>
    </source>
</evidence>
<comment type="caution">
    <text evidence="1">The sequence shown here is derived from an EMBL/GenBank/DDBJ whole genome shotgun (WGS) entry which is preliminary data.</text>
</comment>
<organism evidence="1 2">
    <name type="scientific">Selenomonas caprae</name>
    <dbReference type="NCBI Taxonomy" id="2606905"/>
    <lineage>
        <taxon>Bacteria</taxon>
        <taxon>Bacillati</taxon>
        <taxon>Bacillota</taxon>
        <taxon>Negativicutes</taxon>
        <taxon>Selenomonadales</taxon>
        <taxon>Selenomonadaceae</taxon>
        <taxon>Selenomonas</taxon>
    </lineage>
</organism>
<dbReference type="Proteomes" id="UP000322783">
    <property type="component" value="Unassembled WGS sequence"/>
</dbReference>
<dbReference type="Gene3D" id="2.160.10.10">
    <property type="entry name" value="Hexapeptide repeat proteins"/>
    <property type="match status" value="1"/>
</dbReference>
<accession>A0A5D6WJG5</accession>
<keyword evidence="2" id="KW-1185">Reference proteome</keyword>